<reference evidence="4 5" key="1">
    <citation type="submission" date="2017-03" db="EMBL/GenBank/DDBJ databases">
        <title>Genomes of endolithic fungi from Antarctica.</title>
        <authorList>
            <person name="Coleine C."/>
            <person name="Masonjones S."/>
            <person name="Stajich J.E."/>
        </authorList>
    </citation>
    <scope>NUCLEOTIDE SEQUENCE [LARGE SCALE GENOMIC DNA]</scope>
    <source>
        <strain evidence="4 5">CCFEE 6314</strain>
    </source>
</reference>
<comment type="similarity">
    <text evidence="1">Belongs to the class-A beta-lactamase family.</text>
</comment>
<dbReference type="GO" id="GO:0016787">
    <property type="term" value="F:hydrolase activity"/>
    <property type="evidence" value="ECO:0007669"/>
    <property type="project" value="UniProtKB-KW"/>
</dbReference>
<dbReference type="AlphaFoldDB" id="A0A438MTK6"/>
<dbReference type="Pfam" id="PF00144">
    <property type="entry name" value="Beta-lactamase"/>
    <property type="match status" value="1"/>
</dbReference>
<dbReference type="OrthoDB" id="428260at2759"/>
<dbReference type="Gene3D" id="3.40.710.10">
    <property type="entry name" value="DD-peptidase/beta-lactamase superfamily"/>
    <property type="match status" value="1"/>
</dbReference>
<evidence type="ECO:0000313" key="4">
    <source>
        <dbReference type="EMBL" id="RVX67040.1"/>
    </source>
</evidence>
<sequence>MADFEQVLAASTARGANEVPGCVLAAVDKNGKSLYLKAAGFNGVAPDAEPISIDATFWIASCTKLLGTVAALQCVERGQITLDEPVSKVLPELAELEILHAEGDIANLKLSTTKTSNQITLRQLLCHSSGLAYDIFTPSLMAWRASRGESPRGLDGVVAAAHTVPLSFEPGQGWAYSGGIDWAGLIVARLHNTTLEEYMQKNIFAPLGMNSTTFRFEKHPDIQKRLVKTAARGEDGKLTEAKKPFVDNAPEDCAGGGLYSSAQDYVKVLGDLIKDQPILLKRETVEKEMFAPQLPKGSSAHNGLLASTDILAAMTGATKTPEGVNWGLGGLYMGDDVGAFKKGTLTWGGYPNLTWFMHREKGVAGIYASQVVPPGDPKSSKLSQQWMAEIFRTASA</sequence>
<feature type="domain" description="Beta-lactamase-related" evidence="3">
    <location>
        <begin position="16"/>
        <end position="376"/>
    </location>
</feature>
<dbReference type="InterPro" id="IPR050789">
    <property type="entry name" value="Diverse_Enzym_Activities"/>
</dbReference>
<organism evidence="4 5">
    <name type="scientific">Exophiala mesophila</name>
    <name type="common">Black yeast-like fungus</name>
    <dbReference type="NCBI Taxonomy" id="212818"/>
    <lineage>
        <taxon>Eukaryota</taxon>
        <taxon>Fungi</taxon>
        <taxon>Dikarya</taxon>
        <taxon>Ascomycota</taxon>
        <taxon>Pezizomycotina</taxon>
        <taxon>Eurotiomycetes</taxon>
        <taxon>Chaetothyriomycetidae</taxon>
        <taxon>Chaetothyriales</taxon>
        <taxon>Herpotrichiellaceae</taxon>
        <taxon>Exophiala</taxon>
    </lineage>
</organism>
<dbReference type="PANTHER" id="PTHR43283:SF17">
    <property type="entry name" value="(LOVD), PUTATIVE (AFU_ORTHOLOGUE AFUA_5G00920)-RELATED"/>
    <property type="match status" value="1"/>
</dbReference>
<keyword evidence="2" id="KW-0378">Hydrolase</keyword>
<protein>
    <recommendedName>
        <fullName evidence="3">Beta-lactamase-related domain-containing protein</fullName>
    </recommendedName>
</protein>
<dbReference type="SUPFAM" id="SSF56601">
    <property type="entry name" value="beta-lactamase/transpeptidase-like"/>
    <property type="match status" value="1"/>
</dbReference>
<comment type="caution">
    <text evidence="4">The sequence shown here is derived from an EMBL/GenBank/DDBJ whole genome shotgun (WGS) entry which is preliminary data.</text>
</comment>
<dbReference type="Proteomes" id="UP000288859">
    <property type="component" value="Unassembled WGS sequence"/>
</dbReference>
<gene>
    <name evidence="4" type="ORF">B0A52_09254</name>
</gene>
<proteinExistence type="inferred from homology"/>
<evidence type="ECO:0000256" key="2">
    <source>
        <dbReference type="ARBA" id="ARBA00022801"/>
    </source>
</evidence>
<dbReference type="EMBL" id="NAJM01000053">
    <property type="protein sequence ID" value="RVX67040.1"/>
    <property type="molecule type" value="Genomic_DNA"/>
</dbReference>
<dbReference type="InterPro" id="IPR012338">
    <property type="entry name" value="Beta-lactam/transpept-like"/>
</dbReference>
<accession>A0A438MTK6</accession>
<dbReference type="InterPro" id="IPR001466">
    <property type="entry name" value="Beta-lactam-related"/>
</dbReference>
<name>A0A438MTK6_EXOME</name>
<evidence type="ECO:0000313" key="5">
    <source>
        <dbReference type="Proteomes" id="UP000288859"/>
    </source>
</evidence>
<dbReference type="VEuPathDB" id="FungiDB:PV10_09184"/>
<evidence type="ECO:0000259" key="3">
    <source>
        <dbReference type="Pfam" id="PF00144"/>
    </source>
</evidence>
<dbReference type="PANTHER" id="PTHR43283">
    <property type="entry name" value="BETA-LACTAMASE-RELATED"/>
    <property type="match status" value="1"/>
</dbReference>
<evidence type="ECO:0000256" key="1">
    <source>
        <dbReference type="ARBA" id="ARBA00009009"/>
    </source>
</evidence>